<reference evidence="2" key="1">
    <citation type="journal article" date="2009" name="PLoS ONE">
        <title>Methylobacterium genome sequences: a reference blueprint to investigate microbial metabolism of C1 compounds from natural and industrial sources.</title>
        <authorList>
            <person name="Vuilleumier S."/>
            <person name="Chistoserdova L."/>
            <person name="Lee M.-C."/>
            <person name="Bringel F."/>
            <person name="Lajus A."/>
            <person name="Zhou Y."/>
            <person name="Gourion B."/>
            <person name="Barbe V."/>
            <person name="Chang J."/>
            <person name="Cruveiller S."/>
            <person name="Dossat C."/>
            <person name="Gillett W."/>
            <person name="Gruffaz C."/>
            <person name="Haugen E."/>
            <person name="Hourcade E."/>
            <person name="Levy R."/>
            <person name="Mangenot S."/>
            <person name="Muller E."/>
            <person name="Nadalig T."/>
            <person name="Pagni M."/>
            <person name="Penny C."/>
            <person name="Peyraud R."/>
            <person name="Robinson D.G."/>
            <person name="Roche D."/>
            <person name="Rouy Z."/>
            <person name="Saenampechek C."/>
            <person name="Salvignol G."/>
            <person name="Vallenet D."/>
            <person name="Wu Z."/>
            <person name="Marx C.J."/>
            <person name="Vorholt J.A."/>
            <person name="Olson M.V."/>
            <person name="Kaul R."/>
            <person name="Weissenbach J."/>
            <person name="Medigue C."/>
            <person name="Lidstrom M.E."/>
        </authorList>
    </citation>
    <scope>NUCLEOTIDE SEQUENCE [LARGE SCALE GENOMIC DNA]</scope>
    <source>
        <strain evidence="2">DSM 6343 / CIP 106787 / DM4</strain>
    </source>
</reference>
<dbReference type="GeneID" id="72992772"/>
<evidence type="ECO:0000313" key="2">
    <source>
        <dbReference type="Proteomes" id="UP000008070"/>
    </source>
</evidence>
<dbReference type="RefSeq" id="WP_015823757.1">
    <property type="nucleotide sequence ID" value="NC_012988.1"/>
</dbReference>
<dbReference type="HOGENOM" id="CLU_1784611_0_0_5"/>
<sequence>MTKPPEKTLAGLVARVNESRAEAAGKPAKPERVFRHARRGEYLRHGVGGNGGPAINAPEPVRLRLGARKVIRLGAAMYGRRWKAEVADATGEHSRELRRWASGEAAPSPRSARWIREEAVRRRAELDAAIDALDQVYPPPPEKEA</sequence>
<dbReference type="Proteomes" id="UP000008070">
    <property type="component" value="Chromosome"/>
</dbReference>
<dbReference type="EMBL" id="FP103042">
    <property type="protein sequence ID" value="CAX26064.1"/>
    <property type="molecule type" value="Genomic_DNA"/>
</dbReference>
<gene>
    <name evidence="1" type="ORF">METD_I4435</name>
</gene>
<protein>
    <submittedName>
        <fullName evidence="1">Uncharacterized protein</fullName>
    </submittedName>
</protein>
<evidence type="ECO:0000313" key="1">
    <source>
        <dbReference type="EMBL" id="CAX26064.1"/>
    </source>
</evidence>
<accession>C7CFD0</accession>
<dbReference type="KEGG" id="mdi:METDI4435"/>
<organism evidence="1 2">
    <name type="scientific">Methylorubrum extorquens (strain DSM 6343 / CIP 106787 / DM4)</name>
    <name type="common">Methylobacterium extorquens</name>
    <dbReference type="NCBI Taxonomy" id="661410"/>
    <lineage>
        <taxon>Bacteria</taxon>
        <taxon>Pseudomonadati</taxon>
        <taxon>Pseudomonadota</taxon>
        <taxon>Alphaproteobacteria</taxon>
        <taxon>Hyphomicrobiales</taxon>
        <taxon>Methylobacteriaceae</taxon>
        <taxon>Methylorubrum</taxon>
    </lineage>
</organism>
<name>C7CFD0_METED</name>
<dbReference type="AlphaFoldDB" id="C7CFD0"/>
<proteinExistence type="predicted"/>